<evidence type="ECO:0008006" key="3">
    <source>
        <dbReference type="Google" id="ProtNLM"/>
    </source>
</evidence>
<comment type="caution">
    <text evidence="1">The sequence shown here is derived from an EMBL/GenBank/DDBJ whole genome shotgun (WGS) entry which is preliminary data.</text>
</comment>
<protein>
    <recommendedName>
        <fullName evidence="3">Lipoprotein</fullName>
    </recommendedName>
</protein>
<dbReference type="GeneID" id="98298575"/>
<dbReference type="PROSITE" id="PS51257">
    <property type="entry name" value="PROKAR_LIPOPROTEIN"/>
    <property type="match status" value="1"/>
</dbReference>
<evidence type="ECO:0000313" key="1">
    <source>
        <dbReference type="EMBL" id="POA08309.1"/>
    </source>
</evidence>
<proteinExistence type="predicted"/>
<sequence length="252" mass="28512">MKKLTKNLSIIIAFVLLISMLGGCGKSIRNKEEVTIKDIINDPELHFIYITSNDSGGKSEGGFFTKGGKIKAIGFKHPVDISKLSRTKAKDIEKKFNVEKPKEKKLKKWHEVKSYGEYIGPDGTPVMTGLFSKKISKKALKKDGMNSMMNNDNALLLYTSTEAQPSQDPSKKTITYGSFNMSTDDIKKAVYKVEGKDEEDSYDDEEEFDGEEDLRTVVNYNITLPKKVKEIKDLDPKDKDVQIVKFEDIYDE</sequence>
<dbReference type="EMBL" id="PPPX01000016">
    <property type="protein sequence ID" value="POA08309.1"/>
    <property type="molecule type" value="Genomic_DNA"/>
</dbReference>
<gene>
    <name evidence="1" type="ORF">CD039_09465</name>
</gene>
<organism evidence="1 2">
    <name type="scientific">Staphylococcus argensis</name>
    <dbReference type="NCBI Taxonomy" id="1607738"/>
    <lineage>
        <taxon>Bacteria</taxon>
        <taxon>Bacillati</taxon>
        <taxon>Bacillota</taxon>
        <taxon>Bacilli</taxon>
        <taxon>Bacillales</taxon>
        <taxon>Staphylococcaceae</taxon>
        <taxon>Staphylococcus</taxon>
    </lineage>
</organism>
<reference evidence="1 2" key="1">
    <citation type="submission" date="2017-08" db="EMBL/GenBank/DDBJ databases">
        <title>Draft genome sequences of 64 type strains of genus Staph aureus.</title>
        <authorList>
            <person name="Cole K."/>
            <person name="Golubchik T."/>
            <person name="Russell J."/>
            <person name="Foster D."/>
            <person name="Llewelyn M."/>
            <person name="Wilson D."/>
            <person name="Crook D."/>
            <person name="Paul J."/>
        </authorList>
    </citation>
    <scope>NUCLEOTIDE SEQUENCE [LARGE SCALE GENOMIC DNA]</scope>
    <source>
        <strain evidence="1 2">DSM 29875</strain>
    </source>
</reference>
<keyword evidence="2" id="KW-1185">Reference proteome</keyword>
<dbReference type="AlphaFoldDB" id="A0A2K4FAD2"/>
<dbReference type="Proteomes" id="UP000242712">
    <property type="component" value="Unassembled WGS sequence"/>
</dbReference>
<name>A0A2K4FAD2_9STAP</name>
<dbReference type="RefSeq" id="WP_103372102.1">
    <property type="nucleotide sequence ID" value="NZ_CBCRVO010000002.1"/>
</dbReference>
<accession>A0A2K4FAD2</accession>
<evidence type="ECO:0000313" key="2">
    <source>
        <dbReference type="Proteomes" id="UP000242712"/>
    </source>
</evidence>